<dbReference type="AlphaFoldDB" id="A0A0S7BH70"/>
<protein>
    <submittedName>
        <fullName evidence="2">Flp pilus assembly protein, pilin Flp</fullName>
    </submittedName>
</protein>
<evidence type="ECO:0000313" key="2">
    <source>
        <dbReference type="EMBL" id="GAP14989.1"/>
    </source>
</evidence>
<feature type="transmembrane region" description="Helical" evidence="1">
    <location>
        <begin position="12"/>
        <end position="33"/>
    </location>
</feature>
<keyword evidence="1" id="KW-0812">Transmembrane</keyword>
<keyword evidence="1" id="KW-1133">Transmembrane helix</keyword>
<proteinExistence type="predicted"/>
<gene>
    <name evidence="2" type="ORF">LARV_02769</name>
</gene>
<accession>A0A0S7BH70</accession>
<name>A0A0S7BH70_9CHLR</name>
<keyword evidence="1" id="KW-0472">Membrane</keyword>
<evidence type="ECO:0000256" key="1">
    <source>
        <dbReference type="SAM" id="Phobius"/>
    </source>
</evidence>
<dbReference type="EMBL" id="DF967972">
    <property type="protein sequence ID" value="GAP14989.1"/>
    <property type="molecule type" value="Genomic_DNA"/>
</dbReference>
<sequence length="48" mass="5032">MLFAPKEKGQGLVEYALILVLVAVVVIVILALLGPAIGNIFSNIVQAI</sequence>
<organism evidence="2">
    <name type="scientific">Longilinea arvoryzae</name>
    <dbReference type="NCBI Taxonomy" id="360412"/>
    <lineage>
        <taxon>Bacteria</taxon>
        <taxon>Bacillati</taxon>
        <taxon>Chloroflexota</taxon>
        <taxon>Anaerolineae</taxon>
        <taxon>Anaerolineales</taxon>
        <taxon>Anaerolineaceae</taxon>
        <taxon>Longilinea</taxon>
    </lineage>
</organism>
<dbReference type="Proteomes" id="UP000055060">
    <property type="component" value="Unassembled WGS sequence"/>
</dbReference>
<reference evidence="2" key="1">
    <citation type="submission" date="2015-07" db="EMBL/GenBank/DDBJ databases">
        <title>Draft Genome Sequences of Anaerolinea thermolimosa IMO-1, Bellilinea caldifistulae GOMI-1, Leptolinea tardivitalis YMTK-2, Levilinea saccharolytica KIBI-1,Longilinea arvoryzae KOME-1, Previously Described as Members of the Anaerolineaceae (Chloroflexi).</title>
        <authorList>
            <person name="Sekiguchi Y."/>
            <person name="Ohashi A."/>
            <person name="Matsuura N."/>
            <person name="Tourlousse M.D."/>
        </authorList>
    </citation>
    <scope>NUCLEOTIDE SEQUENCE [LARGE SCALE GENOMIC DNA]</scope>
    <source>
        <strain evidence="2">KOME-1</strain>
    </source>
</reference>
<evidence type="ECO:0000313" key="3">
    <source>
        <dbReference type="Proteomes" id="UP000055060"/>
    </source>
</evidence>
<dbReference type="STRING" id="360412.LARV_02769"/>
<keyword evidence="3" id="KW-1185">Reference proteome</keyword>
<dbReference type="RefSeq" id="WP_075074199.1">
    <property type="nucleotide sequence ID" value="NZ_DF967972.1"/>
</dbReference>